<dbReference type="InterPro" id="IPR044005">
    <property type="entry name" value="DZR_2"/>
</dbReference>
<gene>
    <name evidence="4" type="ORF">JIN82_14170</name>
</gene>
<dbReference type="InterPro" id="IPR000836">
    <property type="entry name" value="PRTase_dom"/>
</dbReference>
<dbReference type="PANTHER" id="PTHR47505:SF1">
    <property type="entry name" value="DNA UTILIZATION PROTEIN YHGH"/>
    <property type="match status" value="1"/>
</dbReference>
<sequence>MPRPVAYWRVMWREKFMHSLYPPVCLACHWPLVGRRALCASCNDQLTRTQPPSCATCSETFSGEINVASFDCPNCRDQEFAFSFNRSVCVGDELARKMVHGLKYKGQLWMGVEMAILLAEALWDTRFDASWRQAIVVPVPLHWRRQVYRHFNQADELARPVARRLGLTYLQALRRIRYTTTQTLLSRAQRQKNLRNAFIVPPRLRRSSQLEGKKIILVDDVFTTGSTVNECARILKKQAAVEEVAVITFMRA</sequence>
<organism evidence="4 5">
    <name type="scientific">Persicirhabdus sediminis</name>
    <dbReference type="NCBI Taxonomy" id="454144"/>
    <lineage>
        <taxon>Bacteria</taxon>
        <taxon>Pseudomonadati</taxon>
        <taxon>Verrucomicrobiota</taxon>
        <taxon>Verrucomicrobiia</taxon>
        <taxon>Verrucomicrobiales</taxon>
        <taxon>Verrucomicrobiaceae</taxon>
        <taxon>Persicirhabdus</taxon>
    </lineage>
</organism>
<evidence type="ECO:0000313" key="4">
    <source>
        <dbReference type="EMBL" id="MBK1792305.1"/>
    </source>
</evidence>
<dbReference type="Gene3D" id="3.40.50.2020">
    <property type="match status" value="1"/>
</dbReference>
<dbReference type="PANTHER" id="PTHR47505">
    <property type="entry name" value="DNA UTILIZATION PROTEIN YHGH"/>
    <property type="match status" value="1"/>
</dbReference>
<protein>
    <submittedName>
        <fullName evidence="4">ComF family protein</fullName>
    </submittedName>
</protein>
<dbReference type="SUPFAM" id="SSF53271">
    <property type="entry name" value="PRTase-like"/>
    <property type="match status" value="1"/>
</dbReference>
<accession>A0A8J7MG79</accession>
<dbReference type="InterPro" id="IPR029057">
    <property type="entry name" value="PRTase-like"/>
</dbReference>
<keyword evidence="5" id="KW-1185">Reference proteome</keyword>
<dbReference type="CDD" id="cd06223">
    <property type="entry name" value="PRTases_typeI"/>
    <property type="match status" value="1"/>
</dbReference>
<proteinExistence type="inferred from homology"/>
<dbReference type="AlphaFoldDB" id="A0A8J7MG79"/>
<dbReference type="Pfam" id="PF18912">
    <property type="entry name" value="DZR_2"/>
    <property type="match status" value="1"/>
</dbReference>
<reference evidence="4" key="1">
    <citation type="submission" date="2021-01" db="EMBL/GenBank/DDBJ databases">
        <title>Modified the classification status of verrucomicrobia.</title>
        <authorList>
            <person name="Feng X."/>
        </authorList>
    </citation>
    <scope>NUCLEOTIDE SEQUENCE</scope>
    <source>
        <strain evidence="4">_KCTC 22039</strain>
    </source>
</reference>
<evidence type="ECO:0000313" key="5">
    <source>
        <dbReference type="Proteomes" id="UP000624703"/>
    </source>
</evidence>
<feature type="domain" description="Double zinc ribbon" evidence="3">
    <location>
        <begin position="17"/>
        <end position="75"/>
    </location>
</feature>
<comment type="similarity">
    <text evidence="1">Belongs to the ComF/GntX family.</text>
</comment>
<evidence type="ECO:0000259" key="2">
    <source>
        <dbReference type="Pfam" id="PF00156"/>
    </source>
</evidence>
<dbReference type="Pfam" id="PF00156">
    <property type="entry name" value="Pribosyltran"/>
    <property type="match status" value="1"/>
</dbReference>
<evidence type="ECO:0000256" key="1">
    <source>
        <dbReference type="ARBA" id="ARBA00008007"/>
    </source>
</evidence>
<dbReference type="EMBL" id="JAENIM010000044">
    <property type="protein sequence ID" value="MBK1792305.1"/>
    <property type="molecule type" value="Genomic_DNA"/>
</dbReference>
<dbReference type="InterPro" id="IPR051910">
    <property type="entry name" value="ComF/GntX_DNA_util-trans"/>
</dbReference>
<evidence type="ECO:0000259" key="3">
    <source>
        <dbReference type="Pfam" id="PF18912"/>
    </source>
</evidence>
<comment type="caution">
    <text evidence="4">The sequence shown here is derived from an EMBL/GenBank/DDBJ whole genome shotgun (WGS) entry which is preliminary data.</text>
</comment>
<dbReference type="Proteomes" id="UP000624703">
    <property type="component" value="Unassembled WGS sequence"/>
</dbReference>
<feature type="domain" description="Phosphoribosyltransferase" evidence="2">
    <location>
        <begin position="157"/>
        <end position="250"/>
    </location>
</feature>
<name>A0A8J7MG79_9BACT</name>